<gene>
    <name evidence="1" type="ORF">C0Q70_09229</name>
</gene>
<reference evidence="1 2" key="1">
    <citation type="submission" date="2018-04" db="EMBL/GenBank/DDBJ databases">
        <title>The genome of golden apple snail Pomacea canaliculata provides insight into stress tolerance and invasive adaptation.</title>
        <authorList>
            <person name="Liu C."/>
            <person name="Liu B."/>
            <person name="Ren Y."/>
            <person name="Zhang Y."/>
            <person name="Wang H."/>
            <person name="Li S."/>
            <person name="Jiang F."/>
            <person name="Yin L."/>
            <person name="Zhang G."/>
            <person name="Qian W."/>
            <person name="Fan W."/>
        </authorList>
    </citation>
    <scope>NUCLEOTIDE SEQUENCE [LARGE SCALE GENOMIC DNA]</scope>
    <source>
        <strain evidence="1">SZHN2017</strain>
        <tissue evidence="1">Muscle</tissue>
    </source>
</reference>
<dbReference type="Proteomes" id="UP000245119">
    <property type="component" value="Linkage Group LG5"/>
</dbReference>
<name>A0A2T7P974_POMCA</name>
<keyword evidence="2" id="KW-1185">Reference proteome</keyword>
<dbReference type="STRING" id="400727.A0A2T7P974"/>
<sequence length="172" mass="19106">MTSLSVQDVFMGDEEVDLNCIARRHSLLDMTHEDNCITILYGANLAENRRLCLVAPSCTAAIWFRSLRQLHTAAVRLRQQTDKRGTWLKQQYLQLYYEGERCQGPTPAEAIKLLCVARTNTNANGKAQVVEIGTSVFNKSSSRRADAKRNPLPVALSFCTVGSASFPAKQDA</sequence>
<proteinExistence type="predicted"/>
<evidence type="ECO:0000313" key="2">
    <source>
        <dbReference type="Proteomes" id="UP000245119"/>
    </source>
</evidence>
<dbReference type="AlphaFoldDB" id="A0A2T7P974"/>
<evidence type="ECO:0000313" key="1">
    <source>
        <dbReference type="EMBL" id="PVD29968.1"/>
    </source>
</evidence>
<dbReference type="EMBL" id="PZQS01000005">
    <property type="protein sequence ID" value="PVD29968.1"/>
    <property type="molecule type" value="Genomic_DNA"/>
</dbReference>
<accession>A0A2T7P974</accession>
<organism evidence="1 2">
    <name type="scientific">Pomacea canaliculata</name>
    <name type="common">Golden apple snail</name>
    <dbReference type="NCBI Taxonomy" id="400727"/>
    <lineage>
        <taxon>Eukaryota</taxon>
        <taxon>Metazoa</taxon>
        <taxon>Spiralia</taxon>
        <taxon>Lophotrochozoa</taxon>
        <taxon>Mollusca</taxon>
        <taxon>Gastropoda</taxon>
        <taxon>Caenogastropoda</taxon>
        <taxon>Architaenioglossa</taxon>
        <taxon>Ampullarioidea</taxon>
        <taxon>Ampullariidae</taxon>
        <taxon>Pomacea</taxon>
    </lineage>
</organism>
<comment type="caution">
    <text evidence="1">The sequence shown here is derived from an EMBL/GenBank/DDBJ whole genome shotgun (WGS) entry which is preliminary data.</text>
</comment>
<dbReference type="OrthoDB" id="269822at2759"/>
<protein>
    <submittedName>
        <fullName evidence="1">Uncharacterized protein</fullName>
    </submittedName>
</protein>